<dbReference type="GO" id="GO:0005886">
    <property type="term" value="C:plasma membrane"/>
    <property type="evidence" value="ECO:0007669"/>
    <property type="project" value="UniProtKB-SubCell"/>
</dbReference>
<dbReference type="RefSeq" id="WP_231449515.1">
    <property type="nucleotide sequence ID" value="NZ_JAJOMB010000032.1"/>
</dbReference>
<dbReference type="Pfam" id="PF19300">
    <property type="entry name" value="BPD_transp_1_N"/>
    <property type="match status" value="1"/>
</dbReference>
<keyword evidence="4 7" id="KW-0812">Transmembrane</keyword>
<evidence type="ECO:0000313" key="10">
    <source>
        <dbReference type="Proteomes" id="UP001138997"/>
    </source>
</evidence>
<dbReference type="InterPro" id="IPR000515">
    <property type="entry name" value="MetI-like"/>
</dbReference>
<feature type="transmembrane region" description="Helical" evidence="7">
    <location>
        <begin position="298"/>
        <end position="324"/>
    </location>
</feature>
<reference evidence="9" key="1">
    <citation type="submission" date="2021-11" db="EMBL/GenBank/DDBJ databases">
        <title>Streptomyces corallinus and Kineosporia corallina sp. nov., two new coral-derived marine actinobacteria.</title>
        <authorList>
            <person name="Buangrab K."/>
            <person name="Sutthacheep M."/>
            <person name="Yeemin T."/>
            <person name="Harunari E."/>
            <person name="Igarashi Y."/>
            <person name="Sripreechasak P."/>
            <person name="Kanchanasin P."/>
            <person name="Tanasupawat S."/>
            <person name="Phongsopitanun W."/>
        </authorList>
    </citation>
    <scope>NUCLEOTIDE SEQUENCE</scope>
    <source>
        <strain evidence="9">JCM 31032</strain>
    </source>
</reference>
<evidence type="ECO:0000256" key="3">
    <source>
        <dbReference type="ARBA" id="ARBA00022475"/>
    </source>
</evidence>
<dbReference type="EMBL" id="JAJOMB010000032">
    <property type="protein sequence ID" value="MCD5316665.1"/>
    <property type="molecule type" value="Genomic_DNA"/>
</dbReference>
<evidence type="ECO:0000256" key="2">
    <source>
        <dbReference type="ARBA" id="ARBA00022448"/>
    </source>
</evidence>
<feature type="transmembrane region" description="Helical" evidence="7">
    <location>
        <begin position="151"/>
        <end position="174"/>
    </location>
</feature>
<evidence type="ECO:0000256" key="7">
    <source>
        <dbReference type="RuleBase" id="RU363032"/>
    </source>
</evidence>
<feature type="transmembrane region" description="Helical" evidence="7">
    <location>
        <begin position="12"/>
        <end position="32"/>
    </location>
</feature>
<dbReference type="PROSITE" id="PS50928">
    <property type="entry name" value="ABC_TM1"/>
    <property type="match status" value="1"/>
</dbReference>
<gene>
    <name evidence="9" type="ORF">LR394_37780</name>
</gene>
<keyword evidence="6 7" id="KW-0472">Membrane</keyword>
<dbReference type="PANTHER" id="PTHR43163:SF6">
    <property type="entry name" value="DIPEPTIDE TRANSPORT SYSTEM PERMEASE PROTEIN DPPB-RELATED"/>
    <property type="match status" value="1"/>
</dbReference>
<evidence type="ECO:0000256" key="5">
    <source>
        <dbReference type="ARBA" id="ARBA00022989"/>
    </source>
</evidence>
<dbReference type="InterPro" id="IPR045621">
    <property type="entry name" value="BPD_transp_1_N"/>
</dbReference>
<evidence type="ECO:0000259" key="8">
    <source>
        <dbReference type="PROSITE" id="PS50928"/>
    </source>
</evidence>
<feature type="transmembrane region" description="Helical" evidence="7">
    <location>
        <begin position="116"/>
        <end position="139"/>
    </location>
</feature>
<dbReference type="Gene3D" id="1.10.3720.10">
    <property type="entry name" value="MetI-like"/>
    <property type="match status" value="1"/>
</dbReference>
<dbReference type="GO" id="GO:0055085">
    <property type="term" value="P:transmembrane transport"/>
    <property type="evidence" value="ECO:0007669"/>
    <property type="project" value="InterPro"/>
</dbReference>
<feature type="domain" description="ABC transmembrane type-1" evidence="8">
    <location>
        <begin position="112"/>
        <end position="321"/>
    </location>
</feature>
<keyword evidence="5 7" id="KW-1133">Transmembrane helix</keyword>
<name>A0A9X1NLS4_9ACTN</name>
<feature type="transmembrane region" description="Helical" evidence="7">
    <location>
        <begin position="194"/>
        <end position="214"/>
    </location>
</feature>
<evidence type="ECO:0000313" key="9">
    <source>
        <dbReference type="EMBL" id="MCD5316665.1"/>
    </source>
</evidence>
<dbReference type="InterPro" id="IPR035906">
    <property type="entry name" value="MetI-like_sf"/>
</dbReference>
<dbReference type="SUPFAM" id="SSF161098">
    <property type="entry name" value="MetI-like"/>
    <property type="match status" value="1"/>
</dbReference>
<keyword evidence="3" id="KW-1003">Cell membrane</keyword>
<comment type="subcellular location">
    <subcellularLocation>
        <location evidence="1 7">Cell membrane</location>
        <topology evidence="1 7">Multi-pass membrane protein</topology>
    </subcellularLocation>
</comment>
<keyword evidence="10" id="KW-1185">Reference proteome</keyword>
<dbReference type="PANTHER" id="PTHR43163">
    <property type="entry name" value="DIPEPTIDE TRANSPORT SYSTEM PERMEASE PROTEIN DPPB-RELATED"/>
    <property type="match status" value="1"/>
</dbReference>
<dbReference type="AlphaFoldDB" id="A0A9X1NLS4"/>
<keyword evidence="2 7" id="KW-0813">Transport</keyword>
<evidence type="ECO:0000256" key="4">
    <source>
        <dbReference type="ARBA" id="ARBA00022692"/>
    </source>
</evidence>
<accession>A0A9X1NLS4</accession>
<sequence>MRTARFLAGRLAGMVVVLVVISLVTYALFLLLPSDPAQMSCGRPCTPENLAIASEFMGFDQPWWRQYLEFVAGIFQGRSFGSGPAAVHCSAPCFGYSFQLNQPVTQLIWARIPVTFSIAVGAAVLWLVLGVALGVLAAVRQGTLVDRSAMAFAVAGVSAPVYLLGLLGILLFGFTLDMVPVSGYVPFSESPLDWLWHLVLPWCVLALFTSAVYARLTRGQMIEALEEDYVRTARAKGLSEPKVIGRHALRNVLIPVVTVFGSDVGQLLGGAIITERVFSMPGLGSLLLSAVGQGDLPLLLGVVLFAAFLVVLANFAVDVVYGLLDPRVAQTQR</sequence>
<proteinExistence type="inferred from homology"/>
<evidence type="ECO:0000256" key="6">
    <source>
        <dbReference type="ARBA" id="ARBA00023136"/>
    </source>
</evidence>
<comment type="similarity">
    <text evidence="7">Belongs to the binding-protein-dependent transport system permease family.</text>
</comment>
<dbReference type="Pfam" id="PF00528">
    <property type="entry name" value="BPD_transp_1"/>
    <property type="match status" value="1"/>
</dbReference>
<dbReference type="Proteomes" id="UP001138997">
    <property type="component" value="Unassembled WGS sequence"/>
</dbReference>
<organism evidence="9 10">
    <name type="scientific">Kineosporia babensis</name>
    <dbReference type="NCBI Taxonomy" id="499548"/>
    <lineage>
        <taxon>Bacteria</taxon>
        <taxon>Bacillati</taxon>
        <taxon>Actinomycetota</taxon>
        <taxon>Actinomycetes</taxon>
        <taxon>Kineosporiales</taxon>
        <taxon>Kineosporiaceae</taxon>
        <taxon>Kineosporia</taxon>
    </lineage>
</organism>
<evidence type="ECO:0000256" key="1">
    <source>
        <dbReference type="ARBA" id="ARBA00004651"/>
    </source>
</evidence>
<comment type="caution">
    <text evidence="9">The sequence shown here is derived from an EMBL/GenBank/DDBJ whole genome shotgun (WGS) entry which is preliminary data.</text>
</comment>
<feature type="transmembrane region" description="Helical" evidence="7">
    <location>
        <begin position="252"/>
        <end position="278"/>
    </location>
</feature>
<dbReference type="CDD" id="cd06261">
    <property type="entry name" value="TM_PBP2"/>
    <property type="match status" value="1"/>
</dbReference>
<protein>
    <submittedName>
        <fullName evidence="9">ABC transporter permease</fullName>
    </submittedName>
</protein>